<feature type="transmembrane region" description="Helical" evidence="1">
    <location>
        <begin position="165"/>
        <end position="198"/>
    </location>
</feature>
<keyword evidence="3" id="KW-1185">Reference proteome</keyword>
<feature type="transmembrane region" description="Helical" evidence="1">
    <location>
        <begin position="12"/>
        <end position="32"/>
    </location>
</feature>
<sequence>MILTHLKLPFLKTFSFTVLTPIILFWLSLYALGYPLPGDDDLFFIGAGINLAETGNFVNPFLAQWAEQTIDRFYVQPPFYSYALAPWLNIFGITTRSFLLFQFFCYSSFSTFLALTLRKLKFSPLASWAIIVCAGLWLLIGGLRQDAFATALLMAGLYYLLTDHLVYYLIGFTILGLSVLSSPVNIAYATPLAWGILIRNFVRHKKDSSSMGQYITPRLLMLLSAIVIVFLLFLLSINFELTRFFADLSWHSQLRRSPVSRMIPNLIFIVTVGYGEITYGLLYLFSLFLGALLWVKHKTTPKSLFFIILSLILSIILGLITYANTLGSNVNFVIWVIVILTLDKLSIKAIHQRTLAVIASVLVLINYSPAILNLVFVDHSPDPPEKIAEILDYVTNNPEKTYFIDGIAARYIFDYNLPAESVSWEFSGEPAMGPPTSLTEKAENAVWILSRRQAWHVAELPDYPRLKLLGHRFKSIASQPHKILLIP</sequence>
<dbReference type="EMBL" id="JAIHOM010000051">
    <property type="protein sequence ID" value="MCW6036935.1"/>
    <property type="molecule type" value="Genomic_DNA"/>
</dbReference>
<evidence type="ECO:0000313" key="3">
    <source>
        <dbReference type="Proteomes" id="UP001526426"/>
    </source>
</evidence>
<evidence type="ECO:0000313" key="2">
    <source>
        <dbReference type="EMBL" id="MCW6036935.1"/>
    </source>
</evidence>
<evidence type="ECO:0000256" key="1">
    <source>
        <dbReference type="SAM" id="Phobius"/>
    </source>
</evidence>
<evidence type="ECO:0008006" key="4">
    <source>
        <dbReference type="Google" id="ProtNLM"/>
    </source>
</evidence>
<feature type="transmembrane region" description="Helical" evidence="1">
    <location>
        <begin position="354"/>
        <end position="376"/>
    </location>
</feature>
<gene>
    <name evidence="2" type="ORF">K4A83_11765</name>
</gene>
<feature type="transmembrane region" description="Helical" evidence="1">
    <location>
        <begin position="304"/>
        <end position="323"/>
    </location>
</feature>
<keyword evidence="1" id="KW-0472">Membrane</keyword>
<feature type="transmembrane region" description="Helical" evidence="1">
    <location>
        <begin position="329"/>
        <end position="347"/>
    </location>
</feature>
<proteinExistence type="predicted"/>
<protein>
    <recommendedName>
        <fullName evidence="4">Glycosyltransferase RgtA/B/C/D-like domain-containing protein</fullName>
    </recommendedName>
</protein>
<feature type="transmembrane region" description="Helical" evidence="1">
    <location>
        <begin position="219"/>
        <end position="246"/>
    </location>
</feature>
<keyword evidence="1" id="KW-0812">Transmembrane</keyword>
<feature type="transmembrane region" description="Helical" evidence="1">
    <location>
        <begin position="125"/>
        <end position="145"/>
    </location>
</feature>
<feature type="transmembrane region" description="Helical" evidence="1">
    <location>
        <begin position="87"/>
        <end position="113"/>
    </location>
</feature>
<feature type="transmembrane region" description="Helical" evidence="1">
    <location>
        <begin position="266"/>
        <end position="292"/>
    </location>
</feature>
<accession>A0ABT3L5Z6</accession>
<keyword evidence="1" id="KW-1133">Transmembrane helix</keyword>
<dbReference type="Proteomes" id="UP001526426">
    <property type="component" value="Unassembled WGS sequence"/>
</dbReference>
<comment type="caution">
    <text evidence="2">The sequence shown here is derived from an EMBL/GenBank/DDBJ whole genome shotgun (WGS) entry which is preliminary data.</text>
</comment>
<organism evidence="2 3">
    <name type="scientific">Spirulina subsalsa FACHB-351</name>
    <dbReference type="NCBI Taxonomy" id="234711"/>
    <lineage>
        <taxon>Bacteria</taxon>
        <taxon>Bacillati</taxon>
        <taxon>Cyanobacteriota</taxon>
        <taxon>Cyanophyceae</taxon>
        <taxon>Spirulinales</taxon>
        <taxon>Spirulinaceae</taxon>
        <taxon>Spirulina</taxon>
    </lineage>
</organism>
<name>A0ABT3L5Z6_9CYAN</name>
<reference evidence="2 3" key="1">
    <citation type="submission" date="2021-08" db="EMBL/GenBank/DDBJ databases">
        <title>Draft genome sequence of Spirulina subsalsa with high tolerance to salinity and hype-accumulation of phycocyanin.</title>
        <authorList>
            <person name="Pei H."/>
            <person name="Jiang L."/>
        </authorList>
    </citation>
    <scope>NUCLEOTIDE SEQUENCE [LARGE SCALE GENOMIC DNA]</scope>
    <source>
        <strain evidence="2 3">FACHB-351</strain>
    </source>
</reference>
<dbReference type="RefSeq" id="WP_265264758.1">
    <property type="nucleotide sequence ID" value="NZ_JAIHOM010000051.1"/>
</dbReference>